<proteinExistence type="predicted"/>
<reference evidence="1 2" key="1">
    <citation type="submission" date="2016-01" db="EMBL/GenBank/DDBJ databases">
        <title>Draft Genome Sequences of Seven Thermophilic Sporeformers Isolated from Foods.</title>
        <authorList>
            <person name="Berendsen E.M."/>
            <person name="Wells-Bennik M.H."/>
            <person name="Krawcyk A.O."/>
            <person name="De Jong A."/>
            <person name="Holsappel S."/>
            <person name="Eijlander R.T."/>
            <person name="Kuipers O.P."/>
        </authorList>
    </citation>
    <scope>NUCLEOTIDE SEQUENCE [LARGE SCALE GENOMIC DNA]</scope>
    <source>
        <strain evidence="1 2">B4135</strain>
    </source>
</reference>
<comment type="caution">
    <text evidence="1">The sequence shown here is derived from an EMBL/GenBank/DDBJ whole genome shotgun (WGS) entry which is preliminary data.</text>
</comment>
<dbReference type="Proteomes" id="UP000075683">
    <property type="component" value="Unassembled WGS sequence"/>
</dbReference>
<dbReference type="STRING" id="301148.B4135_3432"/>
<dbReference type="EMBL" id="LQYT01000117">
    <property type="protein sequence ID" value="KYD10631.1"/>
    <property type="molecule type" value="Genomic_DNA"/>
</dbReference>
<name>A0A150LE57_9BACI</name>
<accession>A0A150LE57</accession>
<dbReference type="OrthoDB" id="2960746at2"/>
<dbReference type="InterPro" id="IPR020909">
    <property type="entry name" value="UPF0736"/>
</dbReference>
<sequence>MLYLHDVWVNWFEGEENGYNVCPFHEWRKEDTIELLDQVPLLKISTPLFLYIENQLSVLPEALLEDVYQKAWIRKNGERIQLDYCFVATDGTDIIAVDTIGYQIPMRKSRLIPRQEQLVYEMTRGEDAKEYPIPQDEGKTYHILSPEPKHMIGLTRKERNMKHILFMALDQLKASKNAAEIRYWCTEWEPKNFRKIQKMSFEKAWNYLYDEVKHGWSERHEHLCEGLIKGQPFFERLWEMEKGAKVNWDF</sequence>
<protein>
    <submittedName>
        <fullName evidence="1">Uncharacterized protein</fullName>
    </submittedName>
</protein>
<dbReference type="PATRIC" id="fig|301148.3.peg.1411"/>
<evidence type="ECO:0000313" key="1">
    <source>
        <dbReference type="EMBL" id="KYD10631.1"/>
    </source>
</evidence>
<gene>
    <name evidence="1" type="ORF">B4135_3432</name>
</gene>
<dbReference type="Pfam" id="PF12227">
    <property type="entry name" value="DUF3603"/>
    <property type="match status" value="1"/>
</dbReference>
<dbReference type="RefSeq" id="WP_061569757.1">
    <property type="nucleotide sequence ID" value="NZ_LQYT01000117.1"/>
</dbReference>
<organism evidence="1 2">
    <name type="scientific">Caldibacillus debilis</name>
    <dbReference type="NCBI Taxonomy" id="301148"/>
    <lineage>
        <taxon>Bacteria</taxon>
        <taxon>Bacillati</taxon>
        <taxon>Bacillota</taxon>
        <taxon>Bacilli</taxon>
        <taxon>Bacillales</taxon>
        <taxon>Bacillaceae</taxon>
        <taxon>Caldibacillus</taxon>
    </lineage>
</organism>
<evidence type="ECO:0000313" key="2">
    <source>
        <dbReference type="Proteomes" id="UP000075683"/>
    </source>
</evidence>
<dbReference type="AlphaFoldDB" id="A0A150LE57"/>